<dbReference type="InterPro" id="IPR002478">
    <property type="entry name" value="PUA"/>
</dbReference>
<dbReference type="InterPro" id="IPR036974">
    <property type="entry name" value="PUA_sf"/>
</dbReference>
<comment type="caution">
    <text evidence="2">The sequence shown here is derived from an EMBL/GenBank/DDBJ whole genome shotgun (WGS) entry which is preliminary data.</text>
</comment>
<dbReference type="SUPFAM" id="SSF88697">
    <property type="entry name" value="PUA domain-like"/>
    <property type="match status" value="1"/>
</dbReference>
<dbReference type="AlphaFoldDB" id="A0A523W976"/>
<protein>
    <recommendedName>
        <fullName evidence="1">PUA domain-containing protein</fullName>
    </recommendedName>
</protein>
<sequence length="77" mass="8518">MPHLPLVKVKKGAERVVGWGRPLYVTHLASLPPDLDKGDRVRLCAADGRLLAVAISLQKASHFSKDEVGFKYLRVLI</sequence>
<organism evidence="2 3">
    <name type="scientific">Aerophobetes bacterium</name>
    <dbReference type="NCBI Taxonomy" id="2030807"/>
    <lineage>
        <taxon>Bacteria</taxon>
        <taxon>Candidatus Aerophobota</taxon>
    </lineage>
</organism>
<dbReference type="Proteomes" id="UP000319130">
    <property type="component" value="Unassembled WGS sequence"/>
</dbReference>
<proteinExistence type="predicted"/>
<name>A0A523W976_UNCAE</name>
<evidence type="ECO:0000259" key="1">
    <source>
        <dbReference type="Pfam" id="PF01472"/>
    </source>
</evidence>
<reference evidence="2 3" key="1">
    <citation type="submission" date="2019-03" db="EMBL/GenBank/DDBJ databases">
        <title>Metabolic potential of uncultured bacteria and archaea associated with petroleum seepage in deep-sea sediments.</title>
        <authorList>
            <person name="Dong X."/>
            <person name="Hubert C."/>
        </authorList>
    </citation>
    <scope>NUCLEOTIDE SEQUENCE [LARGE SCALE GENOMIC DNA]</scope>
    <source>
        <strain evidence="2">E29_bin52</strain>
    </source>
</reference>
<dbReference type="Pfam" id="PF01472">
    <property type="entry name" value="PUA"/>
    <property type="match status" value="1"/>
</dbReference>
<dbReference type="PROSITE" id="PS50890">
    <property type="entry name" value="PUA"/>
    <property type="match status" value="1"/>
</dbReference>
<dbReference type="Gene3D" id="2.30.130.10">
    <property type="entry name" value="PUA domain"/>
    <property type="match status" value="1"/>
</dbReference>
<accession>A0A523W976</accession>
<gene>
    <name evidence="2" type="ORF">E3J48_02310</name>
</gene>
<dbReference type="GO" id="GO:0003723">
    <property type="term" value="F:RNA binding"/>
    <property type="evidence" value="ECO:0007669"/>
    <property type="project" value="InterPro"/>
</dbReference>
<evidence type="ECO:0000313" key="2">
    <source>
        <dbReference type="EMBL" id="TET63577.1"/>
    </source>
</evidence>
<feature type="domain" description="PUA" evidence="1">
    <location>
        <begin position="7"/>
        <end position="57"/>
    </location>
</feature>
<dbReference type="InterPro" id="IPR015947">
    <property type="entry name" value="PUA-like_sf"/>
</dbReference>
<evidence type="ECO:0000313" key="3">
    <source>
        <dbReference type="Proteomes" id="UP000319130"/>
    </source>
</evidence>
<dbReference type="EMBL" id="SOIZ01000095">
    <property type="protein sequence ID" value="TET63577.1"/>
    <property type="molecule type" value="Genomic_DNA"/>
</dbReference>